<accession>A0A4P6Q915</accession>
<proteinExistence type="predicted"/>
<organism evidence="2 3">
    <name type="scientific">Streptomonospora litoralis</name>
    <dbReference type="NCBI Taxonomy" id="2498135"/>
    <lineage>
        <taxon>Bacteria</taxon>
        <taxon>Bacillati</taxon>
        <taxon>Actinomycetota</taxon>
        <taxon>Actinomycetes</taxon>
        <taxon>Streptosporangiales</taxon>
        <taxon>Nocardiopsidaceae</taxon>
        <taxon>Streptomonospora</taxon>
    </lineage>
</organism>
<evidence type="ECO:0000313" key="3">
    <source>
        <dbReference type="Proteomes" id="UP000292235"/>
    </source>
</evidence>
<feature type="compositionally biased region" description="Pro residues" evidence="1">
    <location>
        <begin position="1"/>
        <end position="14"/>
    </location>
</feature>
<reference evidence="2 3" key="1">
    <citation type="submission" date="2019-02" db="EMBL/GenBank/DDBJ databases">
        <authorList>
            <person name="Khodamoradi S."/>
            <person name="Hahnke R.L."/>
            <person name="Kaempfer P."/>
            <person name="Schumann P."/>
            <person name="Rohde M."/>
            <person name="Steinert M."/>
            <person name="Luzhetskyy A."/>
            <person name="Wink J."/>
            <person name="Ruckert C."/>
        </authorList>
    </citation>
    <scope>NUCLEOTIDE SEQUENCE [LARGE SCALE GENOMIC DNA]</scope>
    <source>
        <strain evidence="2 3">M2</strain>
    </source>
</reference>
<evidence type="ECO:0000313" key="2">
    <source>
        <dbReference type="EMBL" id="QBI55527.1"/>
    </source>
</evidence>
<sequence>MPRPQPQAPRPPRGPVAGAPRETAVRANVPSGPADAAPPSGGPAEPALGGSA</sequence>
<keyword evidence="3" id="KW-1185">Reference proteome</keyword>
<feature type="region of interest" description="Disordered" evidence="1">
    <location>
        <begin position="1"/>
        <end position="52"/>
    </location>
</feature>
<feature type="compositionally biased region" description="Low complexity" evidence="1">
    <location>
        <begin position="30"/>
        <end position="52"/>
    </location>
</feature>
<name>A0A4P6Q915_9ACTN</name>
<dbReference type="AlphaFoldDB" id="A0A4P6Q915"/>
<dbReference type="KEGG" id="strr:EKD16_18820"/>
<gene>
    <name evidence="2" type="ORF">EKD16_18820</name>
</gene>
<evidence type="ECO:0000256" key="1">
    <source>
        <dbReference type="SAM" id="MobiDB-lite"/>
    </source>
</evidence>
<dbReference type="EMBL" id="CP036455">
    <property type="protein sequence ID" value="QBI55527.1"/>
    <property type="molecule type" value="Genomic_DNA"/>
</dbReference>
<dbReference type="Proteomes" id="UP000292235">
    <property type="component" value="Chromosome"/>
</dbReference>
<protein>
    <submittedName>
        <fullName evidence="2">Uncharacterized protein</fullName>
    </submittedName>
</protein>